<comment type="caution">
    <text evidence="9">The sequence shown here is derived from an EMBL/GenBank/DDBJ whole genome shotgun (WGS) entry which is preliminary data.</text>
</comment>
<accession>A0A1J5Q621</accession>
<dbReference type="InterPro" id="IPR024167">
    <property type="entry name" value="Cytochrome_c4-like"/>
</dbReference>
<comment type="subcellular location">
    <subcellularLocation>
        <location evidence="1">Periplasm</location>
    </subcellularLocation>
</comment>
<dbReference type="SUPFAM" id="SSF46626">
    <property type="entry name" value="Cytochrome c"/>
    <property type="match status" value="2"/>
</dbReference>
<keyword evidence="7" id="KW-0408">Iron</keyword>
<keyword evidence="3" id="KW-0349">Heme</keyword>
<keyword evidence="4" id="KW-0479">Metal-binding</keyword>
<feature type="domain" description="Cytochrome c" evidence="8">
    <location>
        <begin position="23"/>
        <end position="102"/>
    </location>
</feature>
<gene>
    <name evidence="9" type="ORF">GALL_396460</name>
</gene>
<evidence type="ECO:0000256" key="5">
    <source>
        <dbReference type="ARBA" id="ARBA00022764"/>
    </source>
</evidence>
<dbReference type="GO" id="GO:0042597">
    <property type="term" value="C:periplasmic space"/>
    <property type="evidence" value="ECO:0007669"/>
    <property type="project" value="UniProtKB-SubCell"/>
</dbReference>
<keyword evidence="2" id="KW-0813">Transport</keyword>
<evidence type="ECO:0000256" key="1">
    <source>
        <dbReference type="ARBA" id="ARBA00004418"/>
    </source>
</evidence>
<evidence type="ECO:0000256" key="2">
    <source>
        <dbReference type="ARBA" id="ARBA00022448"/>
    </source>
</evidence>
<evidence type="ECO:0000256" key="3">
    <source>
        <dbReference type="ARBA" id="ARBA00022617"/>
    </source>
</evidence>
<dbReference type="Gene3D" id="1.10.760.10">
    <property type="entry name" value="Cytochrome c-like domain"/>
    <property type="match status" value="2"/>
</dbReference>
<evidence type="ECO:0000256" key="4">
    <source>
        <dbReference type="ARBA" id="ARBA00022723"/>
    </source>
</evidence>
<dbReference type="PANTHER" id="PTHR33751:SF9">
    <property type="entry name" value="CYTOCHROME C4"/>
    <property type="match status" value="1"/>
</dbReference>
<name>A0A1J5Q621_9ZZZZ</name>
<dbReference type="InterPro" id="IPR036909">
    <property type="entry name" value="Cyt_c-like_dom_sf"/>
</dbReference>
<protein>
    <submittedName>
        <fullName evidence="9">Cytochrome c4</fullName>
    </submittedName>
</protein>
<dbReference type="InterPro" id="IPR009056">
    <property type="entry name" value="Cyt_c-like_dom"/>
</dbReference>
<evidence type="ECO:0000256" key="7">
    <source>
        <dbReference type="ARBA" id="ARBA00023004"/>
    </source>
</evidence>
<dbReference type="PROSITE" id="PS51007">
    <property type="entry name" value="CYTC"/>
    <property type="match status" value="2"/>
</dbReference>
<feature type="domain" description="Cytochrome c" evidence="8">
    <location>
        <begin position="112"/>
        <end position="200"/>
    </location>
</feature>
<dbReference type="InterPro" id="IPR050597">
    <property type="entry name" value="Cytochrome_c_Oxidase_Subunit"/>
</dbReference>
<evidence type="ECO:0000313" key="9">
    <source>
        <dbReference type="EMBL" id="OIQ78642.1"/>
    </source>
</evidence>
<dbReference type="GO" id="GO:0009055">
    <property type="term" value="F:electron transfer activity"/>
    <property type="evidence" value="ECO:0007669"/>
    <property type="project" value="InterPro"/>
</dbReference>
<dbReference type="Pfam" id="PF00034">
    <property type="entry name" value="Cytochrom_C"/>
    <property type="match status" value="2"/>
</dbReference>
<sequence>MIFRKIALFAAVLLSATGVQAAGDAAKGAAIATTVCVACHAADGNSVMPANPKLAGQHAEYIVKQLKNFKAGTRANPVMGPMASTLSEDDVANLAAYFSAQTPKAGAAKSNGPGSDGEKIYRGGVAAKGVPACAACHGPNGAGIPVQFPRLAGQHAEYVTNQLKAFRSGERANAPMMKTIAAKLSDPEIAAVADYMQGLK</sequence>
<dbReference type="GO" id="GO:0020037">
    <property type="term" value="F:heme binding"/>
    <property type="evidence" value="ECO:0007669"/>
    <property type="project" value="InterPro"/>
</dbReference>
<keyword evidence="5" id="KW-0574">Periplasm</keyword>
<dbReference type="PANTHER" id="PTHR33751">
    <property type="entry name" value="CBB3-TYPE CYTOCHROME C OXIDASE SUBUNIT FIXP"/>
    <property type="match status" value="1"/>
</dbReference>
<proteinExistence type="predicted"/>
<reference evidence="9" key="1">
    <citation type="submission" date="2016-10" db="EMBL/GenBank/DDBJ databases">
        <title>Sequence of Gallionella enrichment culture.</title>
        <authorList>
            <person name="Poehlein A."/>
            <person name="Muehling M."/>
            <person name="Daniel R."/>
        </authorList>
    </citation>
    <scope>NUCLEOTIDE SEQUENCE</scope>
</reference>
<evidence type="ECO:0000256" key="6">
    <source>
        <dbReference type="ARBA" id="ARBA00022982"/>
    </source>
</evidence>
<dbReference type="PIRSF" id="PIRSF000005">
    <property type="entry name" value="Cytochrome_c4"/>
    <property type="match status" value="1"/>
</dbReference>
<keyword evidence="6" id="KW-0249">Electron transport</keyword>
<evidence type="ECO:0000259" key="8">
    <source>
        <dbReference type="PROSITE" id="PS51007"/>
    </source>
</evidence>
<dbReference type="GO" id="GO:0005506">
    <property type="term" value="F:iron ion binding"/>
    <property type="evidence" value="ECO:0007669"/>
    <property type="project" value="InterPro"/>
</dbReference>
<organism evidence="9">
    <name type="scientific">mine drainage metagenome</name>
    <dbReference type="NCBI Taxonomy" id="410659"/>
    <lineage>
        <taxon>unclassified sequences</taxon>
        <taxon>metagenomes</taxon>
        <taxon>ecological metagenomes</taxon>
    </lineage>
</organism>
<dbReference type="EMBL" id="MLJW01001364">
    <property type="protein sequence ID" value="OIQ78642.1"/>
    <property type="molecule type" value="Genomic_DNA"/>
</dbReference>
<dbReference type="AlphaFoldDB" id="A0A1J5Q621"/>